<keyword evidence="1" id="KW-1133">Transmembrane helix</keyword>
<organism evidence="2 3">
    <name type="scientific">Cladorrhinum samala</name>
    <dbReference type="NCBI Taxonomy" id="585594"/>
    <lineage>
        <taxon>Eukaryota</taxon>
        <taxon>Fungi</taxon>
        <taxon>Dikarya</taxon>
        <taxon>Ascomycota</taxon>
        <taxon>Pezizomycotina</taxon>
        <taxon>Sordariomycetes</taxon>
        <taxon>Sordariomycetidae</taxon>
        <taxon>Sordariales</taxon>
        <taxon>Podosporaceae</taxon>
        <taxon>Cladorrhinum</taxon>
    </lineage>
</organism>
<keyword evidence="1" id="KW-0812">Transmembrane</keyword>
<feature type="transmembrane region" description="Helical" evidence="1">
    <location>
        <begin position="50"/>
        <end position="78"/>
    </location>
</feature>
<dbReference type="EMBL" id="MU864985">
    <property type="protein sequence ID" value="KAK4461707.1"/>
    <property type="molecule type" value="Genomic_DNA"/>
</dbReference>
<evidence type="ECO:0000313" key="3">
    <source>
        <dbReference type="Proteomes" id="UP001321749"/>
    </source>
</evidence>
<dbReference type="PANTHER" id="PTHR37576">
    <property type="entry name" value="DEFECT AT LOW TEMPERATURE PROTEIN 1"/>
    <property type="match status" value="1"/>
</dbReference>
<reference evidence="2" key="1">
    <citation type="journal article" date="2023" name="Mol. Phylogenet. Evol.">
        <title>Genome-scale phylogeny and comparative genomics of the fungal order Sordariales.</title>
        <authorList>
            <person name="Hensen N."/>
            <person name="Bonometti L."/>
            <person name="Westerberg I."/>
            <person name="Brannstrom I.O."/>
            <person name="Guillou S."/>
            <person name="Cros-Aarteil S."/>
            <person name="Calhoun S."/>
            <person name="Haridas S."/>
            <person name="Kuo A."/>
            <person name="Mondo S."/>
            <person name="Pangilinan J."/>
            <person name="Riley R."/>
            <person name="LaButti K."/>
            <person name="Andreopoulos B."/>
            <person name="Lipzen A."/>
            <person name="Chen C."/>
            <person name="Yan M."/>
            <person name="Daum C."/>
            <person name="Ng V."/>
            <person name="Clum A."/>
            <person name="Steindorff A."/>
            <person name="Ohm R.A."/>
            <person name="Martin F."/>
            <person name="Silar P."/>
            <person name="Natvig D.O."/>
            <person name="Lalanne C."/>
            <person name="Gautier V."/>
            <person name="Ament-Velasquez S.L."/>
            <person name="Kruys A."/>
            <person name="Hutchinson M.I."/>
            <person name="Powell A.J."/>
            <person name="Barry K."/>
            <person name="Miller A.N."/>
            <person name="Grigoriev I.V."/>
            <person name="Debuchy R."/>
            <person name="Gladieux P."/>
            <person name="Hiltunen Thoren M."/>
            <person name="Johannesson H."/>
        </authorList>
    </citation>
    <scope>NUCLEOTIDE SEQUENCE</scope>
    <source>
        <strain evidence="2">PSN324</strain>
    </source>
</reference>
<evidence type="ECO:0000313" key="2">
    <source>
        <dbReference type="EMBL" id="KAK4461707.1"/>
    </source>
</evidence>
<sequence>MGATSASLLAWAPWLDLIILVTIVLCATASAIVVSVSDDKEVDSWRIKPAVWLAIFSAMSNIAFSSALATGIAVRFWLQASNGTSLSQLHYIWDHGRGLGFLPAVKAGSEARRVTLISVLAYILQFSGSPLLQRSTATTTQDRVLSVPMFFDMANRIPDGWFGSWTQRPNTGARGVLQHRRSITITSQWFRNESIPVPEKDGFHCPFGTCRGLVRGAGLAYNCTTSTSDLDLSSDNTGAEPTVFLVKAKMSPNAPSLILTTSHISSLRDNCQATMSTTVCSISAAVVEYPITIQNSTASLRLADLGTMPIISRNDNTSMQAFSTGDAPNAPVSSGVGPMGGLMDFVEDYLQENATATFTESVQRWLYAGAGPGPLGDVFFRAEPWDYSGNHSLSTCGLVWEDPTQYVLTSMHEYMFRVAHRVGEGLERSAFTAERVATVLVFKSDNRFLGTAMGAAFAALLLVSSLSWGWWRLKRPVGLSPLETGKLFGGRLYDGMGTGATIDKILSNVKDVHVQMPVDEHEPVDDGKGAGSTVQVFEVGPRPGETFGSGITRVDTEDRIYYGPRIVDLSARTTAQGSVNSQEGLRI</sequence>
<dbReference type="InterPro" id="IPR021514">
    <property type="entry name" value="DUF3176"/>
</dbReference>
<reference evidence="2" key="2">
    <citation type="submission" date="2023-06" db="EMBL/GenBank/DDBJ databases">
        <authorList>
            <consortium name="Lawrence Berkeley National Laboratory"/>
            <person name="Mondo S.J."/>
            <person name="Hensen N."/>
            <person name="Bonometti L."/>
            <person name="Westerberg I."/>
            <person name="Brannstrom I.O."/>
            <person name="Guillou S."/>
            <person name="Cros-Aarteil S."/>
            <person name="Calhoun S."/>
            <person name="Haridas S."/>
            <person name="Kuo A."/>
            <person name="Pangilinan J."/>
            <person name="Riley R."/>
            <person name="Labutti K."/>
            <person name="Andreopoulos B."/>
            <person name="Lipzen A."/>
            <person name="Chen C."/>
            <person name="Yanf M."/>
            <person name="Daum C."/>
            <person name="Ng V."/>
            <person name="Clum A."/>
            <person name="Steindorff A."/>
            <person name="Ohm R."/>
            <person name="Martin F."/>
            <person name="Silar P."/>
            <person name="Natvig D."/>
            <person name="Lalanne C."/>
            <person name="Gautier V."/>
            <person name="Ament-Velasquez S.L."/>
            <person name="Kruys A."/>
            <person name="Hutchinson M.I."/>
            <person name="Powell A.J."/>
            <person name="Barry K."/>
            <person name="Miller A.N."/>
            <person name="Grigoriev I.V."/>
            <person name="Debuchy R."/>
            <person name="Gladieux P."/>
            <person name="Thoren M.H."/>
            <person name="Johannesson H."/>
        </authorList>
    </citation>
    <scope>NUCLEOTIDE SEQUENCE</scope>
    <source>
        <strain evidence="2">PSN324</strain>
    </source>
</reference>
<dbReference type="Pfam" id="PF11374">
    <property type="entry name" value="DUF3176"/>
    <property type="match status" value="1"/>
</dbReference>
<protein>
    <submittedName>
        <fullName evidence="2">Uncharacterized protein</fullName>
    </submittedName>
</protein>
<feature type="transmembrane region" description="Helical" evidence="1">
    <location>
        <begin position="448"/>
        <end position="471"/>
    </location>
</feature>
<evidence type="ECO:0000256" key="1">
    <source>
        <dbReference type="SAM" id="Phobius"/>
    </source>
</evidence>
<proteinExistence type="predicted"/>
<feature type="transmembrane region" description="Helical" evidence="1">
    <location>
        <begin position="17"/>
        <end position="38"/>
    </location>
</feature>
<dbReference type="AlphaFoldDB" id="A0AAV9HQI3"/>
<name>A0AAV9HQI3_9PEZI</name>
<dbReference type="Proteomes" id="UP001321749">
    <property type="component" value="Unassembled WGS sequence"/>
</dbReference>
<dbReference type="PANTHER" id="PTHR37576:SF2">
    <property type="entry name" value="DEFECT AT LOW TEMPERATURE PROTEIN 1"/>
    <property type="match status" value="1"/>
</dbReference>
<gene>
    <name evidence="2" type="ORF">QBC42DRAFT_88899</name>
</gene>
<keyword evidence="1" id="KW-0472">Membrane</keyword>
<keyword evidence="3" id="KW-1185">Reference proteome</keyword>
<accession>A0AAV9HQI3</accession>
<comment type="caution">
    <text evidence="2">The sequence shown here is derived from an EMBL/GenBank/DDBJ whole genome shotgun (WGS) entry which is preliminary data.</text>
</comment>